<proteinExistence type="predicted"/>
<dbReference type="CDD" id="cd04301">
    <property type="entry name" value="NAT_SF"/>
    <property type="match status" value="1"/>
</dbReference>
<keyword evidence="8" id="KW-1185">Reference proteome</keyword>
<dbReference type="Proteomes" id="UP000037507">
    <property type="component" value="Unassembled WGS sequence"/>
</dbReference>
<name>A0A2T7UA32_9BURK</name>
<comment type="catalytic activity">
    <reaction evidence="5">
        <text>glycyl-tRNA(Gly) + acetyl-CoA = N-acetylglycyl-tRNA(Gly) + CoA + H(+)</text>
        <dbReference type="Rhea" id="RHEA:81867"/>
        <dbReference type="Rhea" id="RHEA-COMP:9683"/>
        <dbReference type="Rhea" id="RHEA-COMP:19766"/>
        <dbReference type="ChEBI" id="CHEBI:15378"/>
        <dbReference type="ChEBI" id="CHEBI:57287"/>
        <dbReference type="ChEBI" id="CHEBI:57288"/>
        <dbReference type="ChEBI" id="CHEBI:78522"/>
        <dbReference type="ChEBI" id="CHEBI:232036"/>
    </reaction>
</comment>
<evidence type="ECO:0000259" key="6">
    <source>
        <dbReference type="Pfam" id="PF13508"/>
    </source>
</evidence>
<accession>A0A2T7UA32</accession>
<evidence type="ECO:0000313" key="8">
    <source>
        <dbReference type="Proteomes" id="UP000037507"/>
    </source>
</evidence>
<dbReference type="PANTHER" id="PTHR36449:SF1">
    <property type="entry name" value="ACETYLTRANSFERASE"/>
    <property type="match status" value="1"/>
</dbReference>
<dbReference type="AlphaFoldDB" id="A0A2T7UA32"/>
<evidence type="ECO:0000313" key="7">
    <source>
        <dbReference type="EMBL" id="PVE41538.1"/>
    </source>
</evidence>
<dbReference type="OrthoDB" id="9799147at2"/>
<organism evidence="7 8">
    <name type="scientific">Limnohabitans planktonicus II-D5</name>
    <dbReference type="NCBI Taxonomy" id="1293045"/>
    <lineage>
        <taxon>Bacteria</taxon>
        <taxon>Pseudomonadati</taxon>
        <taxon>Pseudomonadota</taxon>
        <taxon>Betaproteobacteria</taxon>
        <taxon>Burkholderiales</taxon>
        <taxon>Comamonadaceae</taxon>
        <taxon>Limnohabitans</taxon>
    </lineage>
</organism>
<reference evidence="7" key="1">
    <citation type="submission" date="2017-04" db="EMBL/GenBank/DDBJ databases">
        <title>Unexpected and diverse lifestyles within the genus Limnohabitans.</title>
        <authorList>
            <person name="Kasalicky V."/>
            <person name="Mehrshad M."/>
            <person name="Andrei S.-A."/>
            <person name="Salcher M."/>
            <person name="Kratochvilova H."/>
            <person name="Simek K."/>
            <person name="Ghai R."/>
        </authorList>
    </citation>
    <scope>NUCLEOTIDE SEQUENCE [LARGE SCALE GENOMIC DNA]</scope>
    <source>
        <strain evidence="7">II-D5</strain>
    </source>
</reference>
<keyword evidence="2" id="KW-1277">Toxin-antitoxin system</keyword>
<keyword evidence="1" id="KW-0678">Repressor</keyword>
<dbReference type="Pfam" id="PF13508">
    <property type="entry name" value="Acetyltransf_7"/>
    <property type="match status" value="1"/>
</dbReference>
<dbReference type="RefSeq" id="WP_053175174.1">
    <property type="nucleotide sequence ID" value="NZ_LFYT02000028.1"/>
</dbReference>
<protein>
    <submittedName>
        <fullName evidence="7">GNAT family N-acetyltransferase</fullName>
    </submittedName>
</protein>
<dbReference type="InterPro" id="IPR016181">
    <property type="entry name" value="Acyl_CoA_acyltransferase"/>
</dbReference>
<dbReference type="Gene3D" id="3.40.630.30">
    <property type="match status" value="1"/>
</dbReference>
<keyword evidence="4" id="KW-0012">Acyltransferase</keyword>
<dbReference type="InterPro" id="IPR000182">
    <property type="entry name" value="GNAT_dom"/>
</dbReference>
<evidence type="ECO:0000256" key="2">
    <source>
        <dbReference type="ARBA" id="ARBA00022649"/>
    </source>
</evidence>
<dbReference type="STRING" id="1293045.H663_16240"/>
<feature type="domain" description="N-acetyltransferase" evidence="6">
    <location>
        <begin position="46"/>
        <end position="147"/>
    </location>
</feature>
<sequence>MSLQAYEPVRKLAGSDAVESFDCGQSALNQFLQRFALVNQKSNSAQTYVSCQSGSVVGFYSLAVGSIEPSHAAPRVTKGIPQHPVPVMILARLAVDLQHQGEGLGKALLKDALLRAAQAADIAGIRALLVHAKDEPARLWYLNWEFEPSPSDPFHLFLLMKDIKAMAGKA</sequence>
<keyword evidence="3" id="KW-0808">Transferase</keyword>
<dbReference type="EMBL" id="LFYT02000028">
    <property type="protein sequence ID" value="PVE41538.1"/>
    <property type="molecule type" value="Genomic_DNA"/>
</dbReference>
<evidence type="ECO:0000256" key="4">
    <source>
        <dbReference type="ARBA" id="ARBA00023315"/>
    </source>
</evidence>
<dbReference type="SUPFAM" id="SSF55729">
    <property type="entry name" value="Acyl-CoA N-acyltransferases (Nat)"/>
    <property type="match status" value="1"/>
</dbReference>
<dbReference type="GO" id="GO:0016747">
    <property type="term" value="F:acyltransferase activity, transferring groups other than amino-acyl groups"/>
    <property type="evidence" value="ECO:0007669"/>
    <property type="project" value="InterPro"/>
</dbReference>
<evidence type="ECO:0000256" key="3">
    <source>
        <dbReference type="ARBA" id="ARBA00022679"/>
    </source>
</evidence>
<evidence type="ECO:0000256" key="1">
    <source>
        <dbReference type="ARBA" id="ARBA00022491"/>
    </source>
</evidence>
<comment type="caution">
    <text evidence="7">The sequence shown here is derived from an EMBL/GenBank/DDBJ whole genome shotgun (WGS) entry which is preliminary data.</text>
</comment>
<dbReference type="PANTHER" id="PTHR36449">
    <property type="entry name" value="ACETYLTRANSFERASE-RELATED"/>
    <property type="match status" value="1"/>
</dbReference>
<evidence type="ECO:0000256" key="5">
    <source>
        <dbReference type="ARBA" id="ARBA00049880"/>
    </source>
</evidence>
<gene>
    <name evidence="7" type="ORF">H663_016785</name>
</gene>